<accession>A0A9P1NJZ0</accession>
<evidence type="ECO:0000313" key="1">
    <source>
        <dbReference type="EMBL" id="CBJ93179.1"/>
    </source>
</evidence>
<name>A0A9P1NJZ0_9VIBR</name>
<gene>
    <name evidence="1" type="ORF">VIBNI_0152</name>
</gene>
<dbReference type="EMBL" id="FP893246">
    <property type="protein sequence ID" value="CBJ93179.1"/>
    <property type="molecule type" value="Genomic_DNA"/>
</dbReference>
<keyword evidence="1" id="KW-0614">Plasmid</keyword>
<proteinExistence type="predicted"/>
<geneLocation type="plasmid" evidence="1">
    <name>VIBNI_pA</name>
</geneLocation>
<organism evidence="1">
    <name type="scientific">Vibrio nigripulchritudo</name>
    <dbReference type="NCBI Taxonomy" id="28173"/>
    <lineage>
        <taxon>Bacteria</taxon>
        <taxon>Pseudomonadati</taxon>
        <taxon>Pseudomonadota</taxon>
        <taxon>Gammaproteobacteria</taxon>
        <taxon>Vibrionales</taxon>
        <taxon>Vibrionaceae</taxon>
        <taxon>Vibrio</taxon>
    </lineage>
</organism>
<protein>
    <submittedName>
        <fullName evidence="1">Uncharacterized protein</fullName>
    </submittedName>
</protein>
<reference evidence="1" key="1">
    <citation type="submission" date="2010-02" db="EMBL/GenBank/DDBJ databases">
        <authorList>
            <person name="Genoscope - CEA"/>
        </authorList>
    </citation>
    <scope>NUCLEOTIDE SEQUENCE</scope>
    <source>
        <plasmid evidence="1">VIBNI_pA</plasmid>
    </source>
</reference>
<sequence length="65" mass="7514">MDCWWNWRWVGCHVTWDLGTTVTMPQMSSPSTYSGPSLAAAKFINQTYPSLEQRQFKKVGSIWSQ</sequence>
<dbReference type="AlphaFoldDB" id="A0A9P1NJZ0"/>